<sequence>MILNPHCLQRACHPTARDREGDKQKKQEVPETTREIDVRKTKCWDSVQGERGAVRVALDQRGFEAAEVVKDISAFLDEADEYAAKEGQDNEDVEKTRNKIGQEGGMEVTNREDCGAENAWVFGKGRGLVQRHGTWYRKWMTSGM</sequence>
<protein>
    <submittedName>
        <fullName evidence="2">Uncharacterized protein</fullName>
    </submittedName>
</protein>
<proteinExistence type="predicted"/>
<evidence type="ECO:0000313" key="2">
    <source>
        <dbReference type="EMBL" id="KAJ7718750.1"/>
    </source>
</evidence>
<feature type="compositionally biased region" description="Basic and acidic residues" evidence="1">
    <location>
        <begin position="83"/>
        <end position="97"/>
    </location>
</feature>
<feature type="compositionally biased region" description="Basic and acidic residues" evidence="1">
    <location>
        <begin position="15"/>
        <end position="35"/>
    </location>
</feature>
<keyword evidence="3" id="KW-1185">Reference proteome</keyword>
<dbReference type="Proteomes" id="UP001215280">
    <property type="component" value="Unassembled WGS sequence"/>
</dbReference>
<dbReference type="EMBL" id="JARJLG010000300">
    <property type="protein sequence ID" value="KAJ7718750.1"/>
    <property type="molecule type" value="Genomic_DNA"/>
</dbReference>
<name>A0AAD7MJ63_9AGAR</name>
<evidence type="ECO:0000256" key="1">
    <source>
        <dbReference type="SAM" id="MobiDB-lite"/>
    </source>
</evidence>
<comment type="caution">
    <text evidence="2">The sequence shown here is derived from an EMBL/GenBank/DDBJ whole genome shotgun (WGS) entry which is preliminary data.</text>
</comment>
<evidence type="ECO:0000313" key="3">
    <source>
        <dbReference type="Proteomes" id="UP001215280"/>
    </source>
</evidence>
<dbReference type="AlphaFoldDB" id="A0AAD7MJ63"/>
<accession>A0AAD7MJ63</accession>
<feature type="region of interest" description="Disordered" evidence="1">
    <location>
        <begin position="83"/>
        <end position="104"/>
    </location>
</feature>
<gene>
    <name evidence="2" type="ORF">DFH07DRAFT_784809</name>
</gene>
<feature type="region of interest" description="Disordered" evidence="1">
    <location>
        <begin position="1"/>
        <end position="35"/>
    </location>
</feature>
<organism evidence="2 3">
    <name type="scientific">Mycena maculata</name>
    <dbReference type="NCBI Taxonomy" id="230809"/>
    <lineage>
        <taxon>Eukaryota</taxon>
        <taxon>Fungi</taxon>
        <taxon>Dikarya</taxon>
        <taxon>Basidiomycota</taxon>
        <taxon>Agaricomycotina</taxon>
        <taxon>Agaricomycetes</taxon>
        <taxon>Agaricomycetidae</taxon>
        <taxon>Agaricales</taxon>
        <taxon>Marasmiineae</taxon>
        <taxon>Mycenaceae</taxon>
        <taxon>Mycena</taxon>
    </lineage>
</organism>
<reference evidence="2" key="1">
    <citation type="submission" date="2023-03" db="EMBL/GenBank/DDBJ databases">
        <title>Massive genome expansion in bonnet fungi (Mycena s.s.) driven by repeated elements and novel gene families across ecological guilds.</title>
        <authorList>
            <consortium name="Lawrence Berkeley National Laboratory"/>
            <person name="Harder C.B."/>
            <person name="Miyauchi S."/>
            <person name="Viragh M."/>
            <person name="Kuo A."/>
            <person name="Thoen E."/>
            <person name="Andreopoulos B."/>
            <person name="Lu D."/>
            <person name="Skrede I."/>
            <person name="Drula E."/>
            <person name="Henrissat B."/>
            <person name="Morin E."/>
            <person name="Kohler A."/>
            <person name="Barry K."/>
            <person name="LaButti K."/>
            <person name="Morin E."/>
            <person name="Salamov A."/>
            <person name="Lipzen A."/>
            <person name="Mereny Z."/>
            <person name="Hegedus B."/>
            <person name="Baldrian P."/>
            <person name="Stursova M."/>
            <person name="Weitz H."/>
            <person name="Taylor A."/>
            <person name="Grigoriev I.V."/>
            <person name="Nagy L.G."/>
            <person name="Martin F."/>
            <person name="Kauserud H."/>
        </authorList>
    </citation>
    <scope>NUCLEOTIDE SEQUENCE</scope>
    <source>
        <strain evidence="2">CBHHK188m</strain>
    </source>
</reference>